<proteinExistence type="predicted"/>
<reference evidence="1" key="2">
    <citation type="submission" date="2025-09" db="UniProtKB">
        <authorList>
            <consortium name="EnsemblPlants"/>
        </authorList>
    </citation>
    <scope>IDENTIFICATION</scope>
</reference>
<organism evidence="1 2">
    <name type="scientific">Avena sativa</name>
    <name type="common">Oat</name>
    <dbReference type="NCBI Taxonomy" id="4498"/>
    <lineage>
        <taxon>Eukaryota</taxon>
        <taxon>Viridiplantae</taxon>
        <taxon>Streptophyta</taxon>
        <taxon>Embryophyta</taxon>
        <taxon>Tracheophyta</taxon>
        <taxon>Spermatophyta</taxon>
        <taxon>Magnoliopsida</taxon>
        <taxon>Liliopsida</taxon>
        <taxon>Poales</taxon>
        <taxon>Poaceae</taxon>
        <taxon>BOP clade</taxon>
        <taxon>Pooideae</taxon>
        <taxon>Poodae</taxon>
        <taxon>Poeae</taxon>
        <taxon>Poeae Chloroplast Group 1 (Aveneae type)</taxon>
        <taxon>Aveninae</taxon>
        <taxon>Avena</taxon>
    </lineage>
</organism>
<dbReference type="EnsemblPlants" id="AVESA.00010b.r2.2DG0336970.1">
    <property type="protein sequence ID" value="AVESA.00010b.r2.2DG0336970.1.CDS"/>
    <property type="gene ID" value="AVESA.00010b.r2.2DG0336970"/>
</dbReference>
<protein>
    <submittedName>
        <fullName evidence="1">Uncharacterized protein</fullName>
    </submittedName>
</protein>
<accession>A0ACD5UXF3</accession>
<keyword evidence="2" id="KW-1185">Reference proteome</keyword>
<evidence type="ECO:0000313" key="2">
    <source>
        <dbReference type="Proteomes" id="UP001732700"/>
    </source>
</evidence>
<sequence length="750" mass="82841">MSPSPPPAPATDEARAEEEEILLRLPPDDPGCLFRASVVCKAWRSLLTSSNFGSRYRKLHRIPPLLGFFQNHDTVRVWFEPSSPTSPFLPMHPDHRELFVLDCRHGLVLLRTPINNEREAAESLIVWDPIGRRQWEFPPPEFAAKILYDNAVVLCAADGCNHLDCHGGRFLVVYVGTEYSFANASVFSSETRAWSPVASCIPHEPNLEIAGFQPKVLVGNVLYFNCILGSIILRFDYIRLELSIVHGPDISMPETPTSYILKTEDGVLGCAIKQESSLRLWSMDTAPDGSVAWTQGRDIELGMSLVKHNVIGFADGIGVFYLRTDSGIFTVDFNSGRVKNTHPIIGFNAIPYTSFYTPDQVRAITLPSTMASSSESENVEAAQDEEGDRWEEVGNGEEEGGQLEDQASQELFINGSKAFEERKFVSSVDFLCRSLELRVAHHGKLSPKCSDTYYRYGWALLRKAQARITSNLYQLIDLDLAWKMLHVARVILEKSPGSTREKVKIFVALAKVSMQREDIEYSFIACFKALAILERLAQPYYQHIMNLNKQICLTFEFPKSGDAKAISLWKSRIQNLKRANEALLADKGDDASDTEVCFEESSLARDIKFVTNILLSALEKKLEGLEQAISTPVSEASGEEYVGDDVRRAAYLTSSSQFSGSSDTMSTAETIGTTGSTGTDLEAAGRGIKRASDEQIDAEPSPKRFAEDYPSAEGDSSNSTDGQSRSTEGDSSNSTDGQSGSTAQDGSVSE</sequence>
<name>A0ACD5UXF3_AVESA</name>
<evidence type="ECO:0000313" key="1">
    <source>
        <dbReference type="EnsemblPlants" id="AVESA.00010b.r2.2DG0336970.1.CDS"/>
    </source>
</evidence>
<dbReference type="Proteomes" id="UP001732700">
    <property type="component" value="Chromosome 2D"/>
</dbReference>
<reference evidence="1" key="1">
    <citation type="submission" date="2021-05" db="EMBL/GenBank/DDBJ databases">
        <authorList>
            <person name="Scholz U."/>
            <person name="Mascher M."/>
            <person name="Fiebig A."/>
        </authorList>
    </citation>
    <scope>NUCLEOTIDE SEQUENCE [LARGE SCALE GENOMIC DNA]</scope>
</reference>